<comment type="caution">
    <text evidence="3">The sequence shown here is derived from an EMBL/GenBank/DDBJ whole genome shotgun (WGS) entry which is preliminary data.</text>
</comment>
<evidence type="ECO:0000313" key="4">
    <source>
        <dbReference type="Proteomes" id="UP000660070"/>
    </source>
</evidence>
<feature type="domain" description="TNase-like" evidence="2">
    <location>
        <begin position="17"/>
        <end position="139"/>
    </location>
</feature>
<dbReference type="PROSITE" id="PS01123">
    <property type="entry name" value="TNASE_1"/>
    <property type="match status" value="1"/>
</dbReference>
<dbReference type="RefSeq" id="WP_196080358.1">
    <property type="nucleotide sequence ID" value="NZ_JADPVI010000003.1"/>
</dbReference>
<sequence>MKKLLLLSFLIFCSSVFAQTYKVIGIKDGDTVSLLMDGKEQTVRLAHIDCPEKKQAYGTKAKEMVSDLCFGKMVSLQGDGKLDRNGRMIAELILPNGVNINITLVKNGLAWHFKKYSKDASYAQLAIEARSKKKGLWKEKNPIAPWIWRKMSKEEKASNSYAF</sequence>
<dbReference type="InterPro" id="IPR002071">
    <property type="entry name" value="Thermonucl_AS"/>
</dbReference>
<dbReference type="PANTHER" id="PTHR12302">
    <property type="entry name" value="EBNA2 BINDING PROTEIN P100"/>
    <property type="match status" value="1"/>
</dbReference>
<keyword evidence="1" id="KW-0732">Signal</keyword>
<evidence type="ECO:0000313" key="3">
    <source>
        <dbReference type="EMBL" id="MBF8457882.1"/>
    </source>
</evidence>
<keyword evidence="4" id="KW-1185">Reference proteome</keyword>
<dbReference type="Gene3D" id="2.40.50.90">
    <property type="match status" value="1"/>
</dbReference>
<dbReference type="EMBL" id="JADPVI010000003">
    <property type="protein sequence ID" value="MBF8457882.1"/>
    <property type="molecule type" value="Genomic_DNA"/>
</dbReference>
<organism evidence="3 4">
    <name type="scientific">Kaistella gelatinilytica</name>
    <dbReference type="NCBI Taxonomy" id="2787636"/>
    <lineage>
        <taxon>Bacteria</taxon>
        <taxon>Pseudomonadati</taxon>
        <taxon>Bacteroidota</taxon>
        <taxon>Flavobacteriia</taxon>
        <taxon>Flavobacteriales</taxon>
        <taxon>Weeksellaceae</taxon>
        <taxon>Chryseobacterium group</taxon>
        <taxon>Kaistella</taxon>
    </lineage>
</organism>
<gene>
    <name evidence="3" type="ORF">IV494_11905</name>
</gene>
<dbReference type="SMART" id="SM00318">
    <property type="entry name" value="SNc"/>
    <property type="match status" value="1"/>
</dbReference>
<dbReference type="PANTHER" id="PTHR12302:SF26">
    <property type="entry name" value="BLR1266 PROTEIN"/>
    <property type="match status" value="1"/>
</dbReference>
<name>A0ABS0FDZ5_9FLAO</name>
<dbReference type="InterPro" id="IPR016071">
    <property type="entry name" value="Staphylococal_nuclease_OB-fold"/>
</dbReference>
<dbReference type="Proteomes" id="UP000660070">
    <property type="component" value="Unassembled WGS sequence"/>
</dbReference>
<feature type="signal peptide" evidence="1">
    <location>
        <begin position="1"/>
        <end position="18"/>
    </location>
</feature>
<dbReference type="PROSITE" id="PS50830">
    <property type="entry name" value="TNASE_3"/>
    <property type="match status" value="1"/>
</dbReference>
<feature type="chain" id="PRO_5045524197" evidence="1">
    <location>
        <begin position="19"/>
        <end position="163"/>
    </location>
</feature>
<evidence type="ECO:0000259" key="2">
    <source>
        <dbReference type="PROSITE" id="PS50830"/>
    </source>
</evidence>
<evidence type="ECO:0000256" key="1">
    <source>
        <dbReference type="SAM" id="SignalP"/>
    </source>
</evidence>
<reference evidence="3 4" key="1">
    <citation type="submission" date="2020-11" db="EMBL/GenBank/DDBJ databases">
        <title>Kaistella gelatinilytica sp. nov., a flavobacterium isolated from Antarctic Soil.</title>
        <authorList>
            <person name="Li J."/>
        </authorList>
    </citation>
    <scope>NUCLEOTIDE SEQUENCE [LARGE SCALE GENOMIC DNA]</scope>
    <source>
        <strain evidence="3 4">G5-32</strain>
    </source>
</reference>
<dbReference type="Pfam" id="PF00565">
    <property type="entry name" value="SNase"/>
    <property type="match status" value="1"/>
</dbReference>
<dbReference type="InterPro" id="IPR035437">
    <property type="entry name" value="SNase_OB-fold_sf"/>
</dbReference>
<protein>
    <submittedName>
        <fullName evidence="3">Thermonuclease family protein</fullName>
    </submittedName>
</protein>
<accession>A0ABS0FDZ5</accession>
<proteinExistence type="predicted"/>
<dbReference type="SUPFAM" id="SSF50199">
    <property type="entry name" value="Staphylococcal nuclease"/>
    <property type="match status" value="1"/>
</dbReference>